<reference evidence="3" key="1">
    <citation type="submission" date="2023-06" db="EMBL/GenBank/DDBJ databases">
        <title>Gycomyces niveus sp.nov., a novel actinomycete isolated from soil in Shouguang.</title>
        <authorList>
            <person name="Yang X."/>
            <person name="Zhao J."/>
        </authorList>
    </citation>
    <scope>NUCLEOTIDE SEQUENCE</scope>
    <source>
        <strain evidence="3">NEAU C2</strain>
    </source>
</reference>
<evidence type="ECO:0000256" key="1">
    <source>
        <dbReference type="SAM" id="SignalP"/>
    </source>
</evidence>
<sequence length="349" mass="36625">MDDPHRSSSRKHLTIAAVLALAGALAACDLDAMSGNGADGGVFYALGDDHRLYRWDPGADSGDGDAADVEPVLDLSGVWDAEGDVGTVLRASLSVDPTGRHAAWVAGASPHASLMFGDLDTGEVATAIEYPVDHACIDPVWLPDGSAVLAHRAPVWGTATAAGDEIPFPVTTWGATEWHSPDAGRLPTTVELTPHGCRLRWYTAEDGSAQALYHDLELSELYRIDTNGHVLETIPVSNLEGAEPLTIGLVNVDPAGRYACVVEDYGPDGAVKGGFTIRAESGTRVVDLASGEAVGPDESGCTTLHEDGFVSRTDATVDFIGYDGEHRWTIELPGPIAESPVLYFVPGGS</sequence>
<evidence type="ECO:0000313" key="2">
    <source>
        <dbReference type="EMBL" id="MDN3241254.1"/>
    </source>
</evidence>
<dbReference type="SUPFAM" id="SSF50969">
    <property type="entry name" value="YVTN repeat-like/Quinoprotein amine dehydrogenase"/>
    <property type="match status" value="1"/>
</dbReference>
<feature type="signal peptide" evidence="1">
    <location>
        <begin position="1"/>
        <end position="26"/>
    </location>
</feature>
<dbReference type="Proteomes" id="UP001171902">
    <property type="component" value="Unassembled WGS sequence"/>
</dbReference>
<evidence type="ECO:0000313" key="4">
    <source>
        <dbReference type="Proteomes" id="UP001171902"/>
    </source>
</evidence>
<dbReference type="EMBL" id="JAUEMJ010000012">
    <property type="protein sequence ID" value="MDN3243277.1"/>
    <property type="molecule type" value="Genomic_DNA"/>
</dbReference>
<dbReference type="RefSeq" id="WP_289958164.1">
    <property type="nucleotide sequence ID" value="NZ_JAUEMJ010000004.1"/>
</dbReference>
<dbReference type="InterPro" id="IPR011044">
    <property type="entry name" value="Quino_amine_DH_bsu"/>
</dbReference>
<proteinExistence type="predicted"/>
<organism evidence="3 4">
    <name type="scientific">Glycomyces tritici</name>
    <dbReference type="NCBI Taxonomy" id="2665176"/>
    <lineage>
        <taxon>Bacteria</taxon>
        <taxon>Bacillati</taxon>
        <taxon>Actinomycetota</taxon>
        <taxon>Actinomycetes</taxon>
        <taxon>Glycomycetales</taxon>
        <taxon>Glycomycetaceae</taxon>
        <taxon>Glycomyces</taxon>
    </lineage>
</organism>
<keyword evidence="1" id="KW-0732">Signal</keyword>
<name>A0ABT7YXA8_9ACTN</name>
<feature type="chain" id="PRO_5045032444" description="Ig-like domain-containing protein" evidence="1">
    <location>
        <begin position="27"/>
        <end position="349"/>
    </location>
</feature>
<accession>A0ABT7YXA8</accession>
<comment type="caution">
    <text evidence="3">The sequence shown here is derived from an EMBL/GenBank/DDBJ whole genome shotgun (WGS) entry which is preliminary data.</text>
</comment>
<keyword evidence="4" id="KW-1185">Reference proteome</keyword>
<evidence type="ECO:0000313" key="3">
    <source>
        <dbReference type="EMBL" id="MDN3243277.1"/>
    </source>
</evidence>
<dbReference type="EMBL" id="JAUEMJ010000004">
    <property type="protein sequence ID" value="MDN3241254.1"/>
    <property type="molecule type" value="Genomic_DNA"/>
</dbReference>
<protein>
    <recommendedName>
        <fullName evidence="5">Ig-like domain-containing protein</fullName>
    </recommendedName>
</protein>
<evidence type="ECO:0008006" key="5">
    <source>
        <dbReference type="Google" id="ProtNLM"/>
    </source>
</evidence>
<gene>
    <name evidence="2" type="ORF">QWI33_16125</name>
    <name evidence="3" type="ORF">QWI33_26415</name>
</gene>
<dbReference type="PROSITE" id="PS51257">
    <property type="entry name" value="PROKAR_LIPOPROTEIN"/>
    <property type="match status" value="1"/>
</dbReference>